<accession>M7NMX3</accession>
<name>M7NMX3_PNEMU</name>
<dbReference type="InterPro" id="IPR017871">
    <property type="entry name" value="ABC_transporter-like_CS"/>
</dbReference>
<dbReference type="SUPFAM" id="SSF52540">
    <property type="entry name" value="P-loop containing nucleoside triphosphate hydrolases"/>
    <property type="match status" value="2"/>
</dbReference>
<evidence type="ECO:0000256" key="3">
    <source>
        <dbReference type="ARBA" id="ARBA00022741"/>
    </source>
</evidence>
<protein>
    <recommendedName>
        <fullName evidence="7">ABC transporter domain-containing protein</fullName>
    </recommendedName>
</protein>
<dbReference type="RefSeq" id="XP_007873755.1">
    <property type="nucleotide sequence ID" value="XM_007875564.1"/>
</dbReference>
<reference evidence="9" key="1">
    <citation type="journal article" date="2016" name="Nat. Commun.">
        <title>Genome analysis of three Pneumocystis species reveals adaptation mechanisms to life exclusively in mammalian hosts.</title>
        <authorList>
            <person name="Ma L."/>
            <person name="Chen Z."/>
            <person name="Huang D.W."/>
            <person name="Kutty G."/>
            <person name="Ishihara M."/>
            <person name="Wang H."/>
            <person name="Abouelleil A."/>
            <person name="Bishop L."/>
            <person name="Davey E."/>
            <person name="Deng R."/>
            <person name="Deng X."/>
            <person name="Fan L."/>
            <person name="Fantoni G."/>
            <person name="Fitzgerald M."/>
            <person name="Gogineni E."/>
            <person name="Goldberg J.M."/>
            <person name="Handley G."/>
            <person name="Hu X."/>
            <person name="Huber C."/>
            <person name="Jiao X."/>
            <person name="Jones K."/>
            <person name="Levin J.Z."/>
            <person name="Liu Y."/>
            <person name="Macdonald P."/>
            <person name="Melnikov A."/>
            <person name="Raley C."/>
            <person name="Sassi M."/>
            <person name="Sherman B.T."/>
            <person name="Song X."/>
            <person name="Sykes S."/>
            <person name="Tran B."/>
            <person name="Walsh L."/>
            <person name="Xia Y."/>
            <person name="Yang J."/>
            <person name="Young S."/>
            <person name="Zeng Q."/>
            <person name="Zheng X."/>
            <person name="Stephens R."/>
            <person name="Nusbaum C."/>
            <person name="Birren B.W."/>
            <person name="Azadi P."/>
            <person name="Lempicki R.A."/>
            <person name="Cuomo C.A."/>
            <person name="Kovacs J.A."/>
        </authorList>
    </citation>
    <scope>NUCLEOTIDE SEQUENCE [LARGE SCALE GENOMIC DNA]</scope>
    <source>
        <strain evidence="9">B123</strain>
    </source>
</reference>
<gene>
    <name evidence="8" type="ORF">PNEG_01787</name>
</gene>
<comment type="similarity">
    <text evidence="1">Belongs to the ABC transporter superfamily.</text>
</comment>
<evidence type="ECO:0000256" key="6">
    <source>
        <dbReference type="SAM" id="MobiDB-lite"/>
    </source>
</evidence>
<dbReference type="STRING" id="1069680.M7NMX3"/>
<comment type="caution">
    <text evidence="8">The sequence shown here is derived from an EMBL/GenBank/DDBJ whole genome shotgun (WGS) entry which is preliminary data.</text>
</comment>
<dbReference type="EMBL" id="AFWA02000008">
    <property type="protein sequence ID" value="EMR10033.1"/>
    <property type="molecule type" value="Genomic_DNA"/>
</dbReference>
<keyword evidence="9" id="KW-1185">Reference proteome</keyword>
<dbReference type="PROSITE" id="PS00211">
    <property type="entry name" value="ABC_TRANSPORTER_1"/>
    <property type="match status" value="1"/>
</dbReference>
<keyword evidence="3" id="KW-0547">Nucleotide-binding</keyword>
<dbReference type="CDD" id="cd03221">
    <property type="entry name" value="ABCF_EF-3"/>
    <property type="match status" value="2"/>
</dbReference>
<feature type="domain" description="ABC transporter" evidence="7">
    <location>
        <begin position="242"/>
        <end position="485"/>
    </location>
</feature>
<evidence type="ECO:0000256" key="1">
    <source>
        <dbReference type="ARBA" id="ARBA00005417"/>
    </source>
</evidence>
<sequence length="788" mass="90358">MVKNKEKSQSQQKTKHLPLKKANVVVDNSKTKDNAAHVCHKAKKINQKDKKIYNFISDEDDHYNIDYKSEENIENYIEEWKIEKKNKESKKNMFNFLNEGFKENDVNNEENISDRTQEANHWMDPRSESVLKGLENLSTKNLDEEEGVSEAKLLKKDIKNQELNEKKKTRKERKMEYKKKIIETKALEKSKNGENILNEDKDQITTIYSHASGSLIVSENTHISKAIAVTGNLVSPLNSKNLQVDKVTIQAYGKLLIKESELNLINGRRYGLIAPNGSGKSTLMHAIASNLIPRPPALDVYLLDKEYTPTKMTCIEALLDINEYEKRCLEEELISLLDDPDKNSVRISSIGQRIGELEIGGSDHKARHILEGLGFSEEMIQQKTCDLSGGWRMRISLARILFVKPTLILLDEPTNHLDFEAIAWLEDYLVHELNGHTLLMTSHSQDTLNEVCTDIIHLYNNHLYYYSGNYDTFKKIRKEKDIQIMKKTKIKENKMEILQKKMNMTGNKQREQAKSRIATMEKKMEKDKQKNKVLEEEIVKEKKLIIRFEECSGGIPSPAIKFRDVSFGFPNKRLLFKNLNFGVDLNSKIALVGPNGAGKTTLIKLFMGSLQPISGDITRHHHLRIAQFHQHMNDQLNLDISAVQWLHEISPERSEGSMRGFLGSYGLTGKSQVIPMKQLSDGQRRRVLFAFLGLKNPHIIMFDEPTNALDINTIDALSDAINNFNGGAIIISHDFVLINRVATEIWVIENGEVKVWDGNIKEYKENLKKKFQKKREKEAELAVLGKTY</sequence>
<feature type="domain" description="ABC transporter" evidence="7">
    <location>
        <begin position="560"/>
        <end position="775"/>
    </location>
</feature>
<dbReference type="GO" id="GO:0016887">
    <property type="term" value="F:ATP hydrolysis activity"/>
    <property type="evidence" value="ECO:0007669"/>
    <property type="project" value="InterPro"/>
</dbReference>
<dbReference type="PANTHER" id="PTHR19211:SF131">
    <property type="entry name" value="RIBOSOME BIOGENESIS ATPASE"/>
    <property type="match status" value="1"/>
</dbReference>
<feature type="region of interest" description="Disordered" evidence="6">
    <location>
        <begin position="1"/>
        <end position="21"/>
    </location>
</feature>
<dbReference type="SMART" id="SM00382">
    <property type="entry name" value="AAA"/>
    <property type="match status" value="2"/>
</dbReference>
<dbReference type="OrthoDB" id="2110130at2759"/>
<dbReference type="InterPro" id="IPR003439">
    <property type="entry name" value="ABC_transporter-like_ATP-bd"/>
</dbReference>
<evidence type="ECO:0000256" key="4">
    <source>
        <dbReference type="ARBA" id="ARBA00022840"/>
    </source>
</evidence>
<dbReference type="InterPro" id="IPR050611">
    <property type="entry name" value="ABCF"/>
</dbReference>
<dbReference type="OMA" id="YLDQHTK"/>
<dbReference type="Proteomes" id="UP000011958">
    <property type="component" value="Unassembled WGS sequence"/>
</dbReference>
<dbReference type="FunFam" id="3.40.50.300:FF:000104">
    <property type="entry name" value="ATP-binding cassette sub-family F member 3"/>
    <property type="match status" value="1"/>
</dbReference>
<dbReference type="VEuPathDB" id="FungiDB:PNEG_01787"/>
<keyword evidence="2" id="KW-0677">Repeat</keyword>
<dbReference type="PROSITE" id="PS50893">
    <property type="entry name" value="ABC_TRANSPORTER_2"/>
    <property type="match status" value="2"/>
</dbReference>
<evidence type="ECO:0000313" key="9">
    <source>
        <dbReference type="Proteomes" id="UP000011958"/>
    </source>
</evidence>
<dbReference type="Gene3D" id="3.40.50.300">
    <property type="entry name" value="P-loop containing nucleotide triphosphate hydrolases"/>
    <property type="match status" value="2"/>
</dbReference>
<evidence type="ECO:0000259" key="7">
    <source>
        <dbReference type="PROSITE" id="PS50893"/>
    </source>
</evidence>
<evidence type="ECO:0000256" key="5">
    <source>
        <dbReference type="SAM" id="Coils"/>
    </source>
</evidence>
<organism evidence="8 9">
    <name type="scientific">Pneumocystis murina (strain B123)</name>
    <name type="common">Mouse pneumocystis pneumonia agent</name>
    <name type="synonym">Pneumocystis carinii f. sp. muris</name>
    <dbReference type="NCBI Taxonomy" id="1069680"/>
    <lineage>
        <taxon>Eukaryota</taxon>
        <taxon>Fungi</taxon>
        <taxon>Dikarya</taxon>
        <taxon>Ascomycota</taxon>
        <taxon>Taphrinomycotina</taxon>
        <taxon>Pneumocystomycetes</taxon>
        <taxon>Pneumocystaceae</taxon>
        <taxon>Pneumocystis</taxon>
    </lineage>
</organism>
<dbReference type="eggNOG" id="KOG0927">
    <property type="taxonomic scope" value="Eukaryota"/>
</dbReference>
<keyword evidence="5" id="KW-0175">Coiled coil</keyword>
<dbReference type="AlphaFoldDB" id="M7NMX3"/>
<feature type="coiled-coil region" evidence="5">
    <location>
        <begin position="510"/>
        <end position="544"/>
    </location>
</feature>
<proteinExistence type="inferred from homology"/>
<keyword evidence="4" id="KW-0067">ATP-binding</keyword>
<dbReference type="GeneID" id="19895481"/>
<dbReference type="InterPro" id="IPR003593">
    <property type="entry name" value="AAA+_ATPase"/>
</dbReference>
<evidence type="ECO:0000256" key="2">
    <source>
        <dbReference type="ARBA" id="ARBA00022737"/>
    </source>
</evidence>
<dbReference type="InterPro" id="IPR027417">
    <property type="entry name" value="P-loop_NTPase"/>
</dbReference>
<dbReference type="FunFam" id="3.40.50.300:FF:000011">
    <property type="entry name" value="Putative ABC transporter ATP-binding component"/>
    <property type="match status" value="1"/>
</dbReference>
<dbReference type="HOGENOM" id="CLU_000604_36_6_1"/>
<dbReference type="PANTHER" id="PTHR19211">
    <property type="entry name" value="ATP-BINDING TRANSPORT PROTEIN-RELATED"/>
    <property type="match status" value="1"/>
</dbReference>
<dbReference type="Pfam" id="PF00005">
    <property type="entry name" value="ABC_tran"/>
    <property type="match status" value="2"/>
</dbReference>
<dbReference type="GO" id="GO:0005524">
    <property type="term" value="F:ATP binding"/>
    <property type="evidence" value="ECO:0007669"/>
    <property type="project" value="UniProtKB-KW"/>
</dbReference>
<evidence type="ECO:0000313" key="8">
    <source>
        <dbReference type="EMBL" id="EMR10033.1"/>
    </source>
</evidence>